<dbReference type="PROSITE" id="PS00107">
    <property type="entry name" value="PROTEIN_KINASE_ATP"/>
    <property type="match status" value="1"/>
</dbReference>
<dbReference type="Proteomes" id="UP001174909">
    <property type="component" value="Unassembled WGS sequence"/>
</dbReference>
<keyword evidence="5" id="KW-0675">Receptor</keyword>
<dbReference type="GO" id="GO:0005886">
    <property type="term" value="C:plasma membrane"/>
    <property type="evidence" value="ECO:0007669"/>
    <property type="project" value="TreeGrafter"/>
</dbReference>
<evidence type="ECO:0000313" key="5">
    <source>
        <dbReference type="EMBL" id="CAI8050385.1"/>
    </source>
</evidence>
<dbReference type="InterPro" id="IPR050122">
    <property type="entry name" value="RTK"/>
</dbReference>
<comment type="subcellular location">
    <subcellularLocation>
        <location evidence="1">Membrane</location>
        <topology evidence="1">Single-pass membrane protein</topology>
    </subcellularLocation>
</comment>
<dbReference type="PRINTS" id="PR00109">
    <property type="entry name" value="TYRKINASE"/>
</dbReference>
<feature type="non-terminal residue" evidence="5">
    <location>
        <position position="225"/>
    </location>
</feature>
<evidence type="ECO:0000256" key="2">
    <source>
        <dbReference type="ARBA" id="ARBA00051243"/>
    </source>
</evidence>
<dbReference type="GO" id="GO:0043235">
    <property type="term" value="C:receptor complex"/>
    <property type="evidence" value="ECO:0007669"/>
    <property type="project" value="TreeGrafter"/>
</dbReference>
<proteinExistence type="predicted"/>
<name>A0AA35TLB1_GEOBA</name>
<protein>
    <submittedName>
        <fullName evidence="5">Ephrin type-A receptor 2</fullName>
    </submittedName>
</protein>
<dbReference type="Pfam" id="PF07714">
    <property type="entry name" value="PK_Tyr_Ser-Thr"/>
    <property type="match status" value="1"/>
</dbReference>
<dbReference type="InterPro" id="IPR001245">
    <property type="entry name" value="Ser-Thr/Tyr_kinase_cat_dom"/>
</dbReference>
<dbReference type="Gene3D" id="1.10.510.10">
    <property type="entry name" value="Transferase(Phosphotransferase) domain 1"/>
    <property type="match status" value="1"/>
</dbReference>
<dbReference type="GO" id="GO:0007169">
    <property type="term" value="P:cell surface receptor protein tyrosine kinase signaling pathway"/>
    <property type="evidence" value="ECO:0007669"/>
    <property type="project" value="TreeGrafter"/>
</dbReference>
<dbReference type="SMART" id="SM00219">
    <property type="entry name" value="TyrKc"/>
    <property type="match status" value="1"/>
</dbReference>
<dbReference type="InterPro" id="IPR000719">
    <property type="entry name" value="Prot_kinase_dom"/>
</dbReference>
<dbReference type="GO" id="GO:0004714">
    <property type="term" value="F:transmembrane receptor protein tyrosine kinase activity"/>
    <property type="evidence" value="ECO:0007669"/>
    <property type="project" value="UniProtKB-EC"/>
</dbReference>
<feature type="binding site" evidence="3">
    <location>
        <position position="42"/>
    </location>
    <ligand>
        <name>ATP</name>
        <dbReference type="ChEBI" id="CHEBI:30616"/>
    </ligand>
</feature>
<accession>A0AA35TLB1</accession>
<dbReference type="CDD" id="cd00192">
    <property type="entry name" value="PTKc"/>
    <property type="match status" value="1"/>
</dbReference>
<evidence type="ECO:0000313" key="6">
    <source>
        <dbReference type="Proteomes" id="UP001174909"/>
    </source>
</evidence>
<dbReference type="GO" id="GO:0005524">
    <property type="term" value="F:ATP binding"/>
    <property type="evidence" value="ECO:0007669"/>
    <property type="project" value="UniProtKB-UniRule"/>
</dbReference>
<keyword evidence="3" id="KW-0067">ATP-binding</keyword>
<evidence type="ECO:0000256" key="3">
    <source>
        <dbReference type="PROSITE-ProRule" id="PRU10141"/>
    </source>
</evidence>
<dbReference type="InterPro" id="IPR008266">
    <property type="entry name" value="Tyr_kinase_AS"/>
</dbReference>
<dbReference type="PANTHER" id="PTHR24416">
    <property type="entry name" value="TYROSINE-PROTEIN KINASE RECEPTOR"/>
    <property type="match status" value="1"/>
</dbReference>
<dbReference type="PROSITE" id="PS00109">
    <property type="entry name" value="PROTEIN_KINASE_TYR"/>
    <property type="match status" value="1"/>
</dbReference>
<dbReference type="InterPro" id="IPR017441">
    <property type="entry name" value="Protein_kinase_ATP_BS"/>
</dbReference>
<dbReference type="PANTHER" id="PTHR24416:SF631">
    <property type="entry name" value="SERINE_THREONINE_TYROSINE KINASE 1"/>
    <property type="match status" value="1"/>
</dbReference>
<dbReference type="SUPFAM" id="SSF56112">
    <property type="entry name" value="Protein kinase-like (PK-like)"/>
    <property type="match status" value="1"/>
</dbReference>
<comment type="caution">
    <text evidence="5">The sequence shown here is derived from an EMBL/GenBank/DDBJ whole genome shotgun (WGS) entry which is preliminary data.</text>
</comment>
<organism evidence="5 6">
    <name type="scientific">Geodia barretti</name>
    <name type="common">Barrett's horny sponge</name>
    <dbReference type="NCBI Taxonomy" id="519541"/>
    <lineage>
        <taxon>Eukaryota</taxon>
        <taxon>Metazoa</taxon>
        <taxon>Porifera</taxon>
        <taxon>Demospongiae</taxon>
        <taxon>Heteroscleromorpha</taxon>
        <taxon>Tetractinellida</taxon>
        <taxon>Astrophorina</taxon>
        <taxon>Geodiidae</taxon>
        <taxon>Geodia</taxon>
    </lineage>
</organism>
<dbReference type="PIRSF" id="PIRSF000654">
    <property type="entry name" value="Integrin-linked_kinase"/>
    <property type="match status" value="1"/>
</dbReference>
<keyword evidence="6" id="KW-1185">Reference proteome</keyword>
<reference evidence="5" key="1">
    <citation type="submission" date="2023-03" db="EMBL/GenBank/DDBJ databases">
        <authorList>
            <person name="Steffen K."/>
            <person name="Cardenas P."/>
        </authorList>
    </citation>
    <scope>NUCLEOTIDE SEQUENCE</scope>
</reference>
<evidence type="ECO:0000256" key="1">
    <source>
        <dbReference type="ARBA" id="ARBA00004167"/>
    </source>
</evidence>
<gene>
    <name evidence="5" type="ORF">GBAR_LOCUS27670</name>
</gene>
<dbReference type="EMBL" id="CASHTH010003861">
    <property type="protein sequence ID" value="CAI8050385.1"/>
    <property type="molecule type" value="Genomic_DNA"/>
</dbReference>
<sequence length="225" mass="24943">MVYLPTCHSGIRVSGHLGSGNFASVEKGVWVSSSGTKDVAVKTLHRDAGDANRVKCLQEAAIMAQFHHPNIVLLHGVVIYQDKNISLVMEFLNGGDLSERLKNRHRGNGVDTNTPLVLLNYSIQVTLGMLYLSEKGFVHRDLAARNVLISDKDICKIGDFGMSRELEDSIYYRSAGGIIPIKWTAPEAAFYKKYSTASDVWSYGCILYEIWSLGEKPFSSLLNNE</sequence>
<dbReference type="AlphaFoldDB" id="A0AA35TLB1"/>
<dbReference type="InterPro" id="IPR011009">
    <property type="entry name" value="Kinase-like_dom_sf"/>
</dbReference>
<comment type="catalytic activity">
    <reaction evidence="2">
        <text>L-tyrosyl-[protein] + ATP = O-phospho-L-tyrosyl-[protein] + ADP + H(+)</text>
        <dbReference type="Rhea" id="RHEA:10596"/>
        <dbReference type="Rhea" id="RHEA-COMP:10136"/>
        <dbReference type="Rhea" id="RHEA-COMP:20101"/>
        <dbReference type="ChEBI" id="CHEBI:15378"/>
        <dbReference type="ChEBI" id="CHEBI:30616"/>
        <dbReference type="ChEBI" id="CHEBI:46858"/>
        <dbReference type="ChEBI" id="CHEBI:61978"/>
        <dbReference type="ChEBI" id="CHEBI:456216"/>
        <dbReference type="EC" id="2.7.10.1"/>
    </reaction>
</comment>
<evidence type="ECO:0000259" key="4">
    <source>
        <dbReference type="PROSITE" id="PS50011"/>
    </source>
</evidence>
<dbReference type="PROSITE" id="PS50011">
    <property type="entry name" value="PROTEIN_KINASE_DOM"/>
    <property type="match status" value="1"/>
</dbReference>
<dbReference type="InterPro" id="IPR020635">
    <property type="entry name" value="Tyr_kinase_cat_dom"/>
</dbReference>
<keyword evidence="3" id="KW-0547">Nucleotide-binding</keyword>
<feature type="domain" description="Protein kinase" evidence="4">
    <location>
        <begin position="11"/>
        <end position="225"/>
    </location>
</feature>